<feature type="compositionally biased region" description="Basic and acidic residues" evidence="1">
    <location>
        <begin position="302"/>
        <end position="311"/>
    </location>
</feature>
<feature type="transmembrane region" description="Helical" evidence="2">
    <location>
        <begin position="256"/>
        <end position="280"/>
    </location>
</feature>
<evidence type="ECO:0000313" key="4">
    <source>
        <dbReference type="Proteomes" id="UP001281761"/>
    </source>
</evidence>
<feature type="transmembrane region" description="Helical" evidence="2">
    <location>
        <begin position="156"/>
        <end position="179"/>
    </location>
</feature>
<feature type="transmembrane region" description="Helical" evidence="2">
    <location>
        <begin position="122"/>
        <end position="144"/>
    </location>
</feature>
<dbReference type="Proteomes" id="UP001281761">
    <property type="component" value="Unassembled WGS sequence"/>
</dbReference>
<organism evidence="3 4">
    <name type="scientific">Blattamonas nauphoetae</name>
    <dbReference type="NCBI Taxonomy" id="2049346"/>
    <lineage>
        <taxon>Eukaryota</taxon>
        <taxon>Metamonada</taxon>
        <taxon>Preaxostyla</taxon>
        <taxon>Oxymonadida</taxon>
        <taxon>Blattamonas</taxon>
    </lineage>
</organism>
<feature type="transmembrane region" description="Helical" evidence="2">
    <location>
        <begin position="92"/>
        <end position="110"/>
    </location>
</feature>
<gene>
    <name evidence="3" type="ORF">BLNAU_15936</name>
</gene>
<evidence type="ECO:0008006" key="5">
    <source>
        <dbReference type="Google" id="ProtNLM"/>
    </source>
</evidence>
<evidence type="ECO:0000256" key="2">
    <source>
        <dbReference type="SAM" id="Phobius"/>
    </source>
</evidence>
<feature type="transmembrane region" description="Helical" evidence="2">
    <location>
        <begin position="51"/>
        <end position="72"/>
    </location>
</feature>
<feature type="region of interest" description="Disordered" evidence="1">
    <location>
        <begin position="286"/>
        <end position="344"/>
    </location>
</feature>
<comment type="caution">
    <text evidence="3">The sequence shown here is derived from an EMBL/GenBank/DDBJ whole genome shotgun (WGS) entry which is preliminary data.</text>
</comment>
<keyword evidence="2" id="KW-1133">Transmembrane helix</keyword>
<dbReference type="EMBL" id="JARBJD010000162">
    <property type="protein sequence ID" value="KAK2949095.1"/>
    <property type="molecule type" value="Genomic_DNA"/>
</dbReference>
<feature type="compositionally biased region" description="Polar residues" evidence="1">
    <location>
        <begin position="314"/>
        <end position="324"/>
    </location>
</feature>
<evidence type="ECO:0000313" key="3">
    <source>
        <dbReference type="EMBL" id="KAK2949095.1"/>
    </source>
</evidence>
<evidence type="ECO:0000256" key="1">
    <source>
        <dbReference type="SAM" id="MobiDB-lite"/>
    </source>
</evidence>
<feature type="transmembrane region" description="Helical" evidence="2">
    <location>
        <begin position="20"/>
        <end position="39"/>
    </location>
</feature>
<feature type="transmembrane region" description="Helical" evidence="2">
    <location>
        <begin position="200"/>
        <end position="218"/>
    </location>
</feature>
<feature type="compositionally biased region" description="Basic residues" evidence="1">
    <location>
        <begin position="333"/>
        <end position="343"/>
    </location>
</feature>
<keyword evidence="2" id="KW-0812">Transmembrane</keyword>
<keyword evidence="2" id="KW-0472">Membrane</keyword>
<keyword evidence="4" id="KW-1185">Reference proteome</keyword>
<sequence>MESTLLDICPNIYGPGSFPFLIIFVIEALFLLAAVYEAYSTIVMGKWRANFTRYILILSIVLFLSVKTFFYVMPIGWNFFNGLFICDQIPRFILFGAWEFLSIWLGNTFINTKKDKQWISVLFQGTYAILLTLALVFSSVTSVIRHYMDDGSMSLRWLTTISNCSMFFIVSISLFINFYRLIKVYFDANLNATLKNRLCILVYLVGIVFSTNLFRFAYSLLKLFNMNAIYNYAESARYECVQNDIENKVECLKFSAVNAILVFIFDVVPIGFLLLTFSILKAQSQNKRPKKHRSQDQTSTISDHEEHHTPVPDESSSLMPSTHPSLPPDQKSVRKKRARKPPARRLMPYYSILEGTDIDNTV</sequence>
<reference evidence="3 4" key="1">
    <citation type="journal article" date="2022" name="bioRxiv">
        <title>Genomics of Preaxostyla Flagellates Illuminates Evolutionary Transitions and the Path Towards Mitochondrial Loss.</title>
        <authorList>
            <person name="Novak L.V.F."/>
            <person name="Treitli S.C."/>
            <person name="Pyrih J."/>
            <person name="Halakuc P."/>
            <person name="Pipaliya S.V."/>
            <person name="Vacek V."/>
            <person name="Brzon O."/>
            <person name="Soukal P."/>
            <person name="Eme L."/>
            <person name="Dacks J.B."/>
            <person name="Karnkowska A."/>
            <person name="Elias M."/>
            <person name="Hampl V."/>
        </authorList>
    </citation>
    <scope>NUCLEOTIDE SEQUENCE [LARGE SCALE GENOMIC DNA]</scope>
    <source>
        <strain evidence="3">NAU3</strain>
        <tissue evidence="3">Gut</tissue>
    </source>
</reference>
<accession>A0ABQ9XCY0</accession>
<protein>
    <recommendedName>
        <fullName evidence="5">Transmembrane protein</fullName>
    </recommendedName>
</protein>
<name>A0ABQ9XCY0_9EUKA</name>
<proteinExistence type="predicted"/>